<dbReference type="PROSITE" id="PS00941">
    <property type="entry name" value="CARBOXYLESTERASE_B_2"/>
    <property type="match status" value="1"/>
</dbReference>
<organism evidence="8 9">
    <name type="scientific">Psylliodes chrysocephalus</name>
    <dbReference type="NCBI Taxonomy" id="3402493"/>
    <lineage>
        <taxon>Eukaryota</taxon>
        <taxon>Metazoa</taxon>
        <taxon>Ecdysozoa</taxon>
        <taxon>Arthropoda</taxon>
        <taxon>Hexapoda</taxon>
        <taxon>Insecta</taxon>
        <taxon>Pterygota</taxon>
        <taxon>Neoptera</taxon>
        <taxon>Endopterygota</taxon>
        <taxon>Coleoptera</taxon>
        <taxon>Polyphaga</taxon>
        <taxon>Cucujiformia</taxon>
        <taxon>Chrysomeloidea</taxon>
        <taxon>Chrysomelidae</taxon>
        <taxon>Galerucinae</taxon>
        <taxon>Alticini</taxon>
        <taxon>Psylliodes</taxon>
    </lineage>
</organism>
<dbReference type="Proteomes" id="UP001153636">
    <property type="component" value="Chromosome 16"/>
</dbReference>
<feature type="signal peptide" evidence="6">
    <location>
        <begin position="1"/>
        <end position="17"/>
    </location>
</feature>
<reference evidence="8" key="1">
    <citation type="submission" date="2022-01" db="EMBL/GenBank/DDBJ databases">
        <authorList>
            <person name="King R."/>
        </authorList>
    </citation>
    <scope>NUCLEOTIDE SEQUENCE</scope>
</reference>
<evidence type="ECO:0000256" key="6">
    <source>
        <dbReference type="RuleBase" id="RU361235"/>
    </source>
</evidence>
<dbReference type="PANTHER" id="PTHR43142:SF1">
    <property type="entry name" value="CARBOXYLIC ESTER HYDROLASE"/>
    <property type="match status" value="1"/>
</dbReference>
<dbReference type="EC" id="3.1.1.-" evidence="6"/>
<dbReference type="InterPro" id="IPR019826">
    <property type="entry name" value="Carboxylesterase_B_AS"/>
</dbReference>
<gene>
    <name evidence="8" type="ORF">PSYICH_LOCUS5034</name>
</gene>
<comment type="similarity">
    <text evidence="1 6">Belongs to the type-B carboxylesterase/lipase family.</text>
</comment>
<keyword evidence="3 6" id="KW-0378">Hydrolase</keyword>
<name>A0A9P0GCC2_9CUCU</name>
<accession>A0A9P0GCC2</accession>
<feature type="chain" id="PRO_5040529249" description="Carboxylic ester hydrolase" evidence="6">
    <location>
        <begin position="18"/>
        <end position="550"/>
    </location>
</feature>
<sequence>MGLLIYKCLIFTSSVLGFSLSQEILSNVVALNHGGQVQGHLLRSHKHNVYYAFQEIPYATPPIGNFRFKEAIEPVPWQGVINTTKNTKVCTQLNKNDPRESEDCLYLNVYTPENPGSTQKLLPVYVYIHGGIFFRNDGTFESFGPKFFMDYGIVVVTLNYRLGAFGFISTEDDVLPGNLGIKDQILALQWIQKNINLFGGDPKQVTLGGQSAGAGCVGHHILSKRSKGLFRSAIQESGSSLNSKMFMKHPRYFAFQLGQLINNNIDDKNSSQELLTVLLDASAEDIKKHSGISIPENMRNAVGNEANTVWNPVEEYVENGVIKGLMHENFKNGIFNKVPMLIGSNSEEELQFDLDELKTKIKYFDENAAYLINGNLNIKEENRLPAGTKIKKIYTDTNFEEDFPAFIRFVSDAKYTTGIYRQAELQSKYVNVFLYQFSYDGILGGINNSIPGVGHTEELNYLFQTQFNINIGSFPTSDLKVQETLLTLWTNFIKHLNPLSHNGTGSIKWSKVTPNLLTYLNINDTLQVATNPKYFKEIKKIYEEYAEEIQ</sequence>
<keyword evidence="2" id="KW-0719">Serine esterase</keyword>
<keyword evidence="6" id="KW-0732">Signal</keyword>
<evidence type="ECO:0000313" key="9">
    <source>
        <dbReference type="Proteomes" id="UP001153636"/>
    </source>
</evidence>
<dbReference type="PROSITE" id="PS00122">
    <property type="entry name" value="CARBOXYLESTERASE_B_1"/>
    <property type="match status" value="1"/>
</dbReference>
<evidence type="ECO:0000256" key="3">
    <source>
        <dbReference type="ARBA" id="ARBA00022801"/>
    </source>
</evidence>
<keyword evidence="9" id="KW-1185">Reference proteome</keyword>
<dbReference type="EMBL" id="OV651828">
    <property type="protein sequence ID" value="CAH1104362.1"/>
    <property type="molecule type" value="Genomic_DNA"/>
</dbReference>
<keyword evidence="4" id="KW-1015">Disulfide bond</keyword>
<keyword evidence="5" id="KW-0325">Glycoprotein</keyword>
<dbReference type="GO" id="GO:0052689">
    <property type="term" value="F:carboxylic ester hydrolase activity"/>
    <property type="evidence" value="ECO:0007669"/>
    <property type="project" value="UniProtKB-KW"/>
</dbReference>
<dbReference type="Gene3D" id="3.40.50.1820">
    <property type="entry name" value="alpha/beta hydrolase"/>
    <property type="match status" value="1"/>
</dbReference>
<evidence type="ECO:0000256" key="1">
    <source>
        <dbReference type="ARBA" id="ARBA00005964"/>
    </source>
</evidence>
<dbReference type="Pfam" id="PF00135">
    <property type="entry name" value="COesterase"/>
    <property type="match status" value="1"/>
</dbReference>
<evidence type="ECO:0000313" key="8">
    <source>
        <dbReference type="EMBL" id="CAH1104362.1"/>
    </source>
</evidence>
<proteinExistence type="inferred from homology"/>
<feature type="domain" description="Carboxylesterase type B" evidence="7">
    <location>
        <begin position="27"/>
        <end position="532"/>
    </location>
</feature>
<dbReference type="InterPro" id="IPR019819">
    <property type="entry name" value="Carboxylesterase_B_CS"/>
</dbReference>
<protein>
    <recommendedName>
        <fullName evidence="6">Carboxylic ester hydrolase</fullName>
        <ecNumber evidence="6">3.1.1.-</ecNumber>
    </recommendedName>
</protein>
<dbReference type="SUPFAM" id="SSF53474">
    <property type="entry name" value="alpha/beta-Hydrolases"/>
    <property type="match status" value="1"/>
</dbReference>
<evidence type="ECO:0000256" key="5">
    <source>
        <dbReference type="ARBA" id="ARBA00023180"/>
    </source>
</evidence>
<dbReference type="InterPro" id="IPR002018">
    <property type="entry name" value="CarbesteraseB"/>
</dbReference>
<dbReference type="InterPro" id="IPR029058">
    <property type="entry name" value="AB_hydrolase_fold"/>
</dbReference>
<dbReference type="AlphaFoldDB" id="A0A9P0GCC2"/>
<evidence type="ECO:0000256" key="4">
    <source>
        <dbReference type="ARBA" id="ARBA00023157"/>
    </source>
</evidence>
<evidence type="ECO:0000259" key="7">
    <source>
        <dbReference type="Pfam" id="PF00135"/>
    </source>
</evidence>
<dbReference type="OrthoDB" id="19653at2759"/>
<dbReference type="PANTHER" id="PTHR43142">
    <property type="entry name" value="CARBOXYLIC ESTER HYDROLASE"/>
    <property type="match status" value="1"/>
</dbReference>
<evidence type="ECO:0000256" key="2">
    <source>
        <dbReference type="ARBA" id="ARBA00022487"/>
    </source>
</evidence>
<feature type="non-terminal residue" evidence="8">
    <location>
        <position position="550"/>
    </location>
</feature>